<keyword evidence="1" id="KW-0472">Membrane</keyword>
<dbReference type="AlphaFoldDB" id="A0A4R8T953"/>
<evidence type="ECO:0000256" key="1">
    <source>
        <dbReference type="SAM" id="Phobius"/>
    </source>
</evidence>
<reference evidence="2 3" key="1">
    <citation type="submission" date="2018-11" db="EMBL/GenBank/DDBJ databases">
        <title>Genome sequence and assembly of Colletotrichum sidae.</title>
        <authorList>
            <person name="Gan P."/>
            <person name="Shirasu K."/>
        </authorList>
    </citation>
    <scope>NUCLEOTIDE SEQUENCE [LARGE SCALE GENOMIC DNA]</scope>
    <source>
        <strain evidence="2 3">CBS 518.97</strain>
    </source>
</reference>
<proteinExistence type="predicted"/>
<keyword evidence="3" id="KW-1185">Reference proteome</keyword>
<accession>A0A4R8T953</accession>
<protein>
    <submittedName>
        <fullName evidence="2">Uncharacterized protein</fullName>
    </submittedName>
</protein>
<name>A0A4R8T953_9PEZI</name>
<evidence type="ECO:0000313" key="3">
    <source>
        <dbReference type="Proteomes" id="UP000295604"/>
    </source>
</evidence>
<dbReference type="EMBL" id="QAPF01000177">
    <property type="protein sequence ID" value="TEA14038.1"/>
    <property type="molecule type" value="Genomic_DNA"/>
</dbReference>
<dbReference type="Proteomes" id="UP000295604">
    <property type="component" value="Unassembled WGS sequence"/>
</dbReference>
<gene>
    <name evidence="2" type="ORF">C8034_v003812</name>
</gene>
<organism evidence="2 3">
    <name type="scientific">Colletotrichum sidae</name>
    <dbReference type="NCBI Taxonomy" id="1347389"/>
    <lineage>
        <taxon>Eukaryota</taxon>
        <taxon>Fungi</taxon>
        <taxon>Dikarya</taxon>
        <taxon>Ascomycota</taxon>
        <taxon>Pezizomycotina</taxon>
        <taxon>Sordariomycetes</taxon>
        <taxon>Hypocreomycetidae</taxon>
        <taxon>Glomerellales</taxon>
        <taxon>Glomerellaceae</taxon>
        <taxon>Colletotrichum</taxon>
        <taxon>Colletotrichum orbiculare species complex</taxon>
    </lineage>
</organism>
<feature type="transmembrane region" description="Helical" evidence="1">
    <location>
        <begin position="440"/>
        <end position="463"/>
    </location>
</feature>
<keyword evidence="1" id="KW-0812">Transmembrane</keyword>
<feature type="transmembrane region" description="Helical" evidence="1">
    <location>
        <begin position="151"/>
        <end position="172"/>
    </location>
</feature>
<sequence length="480" mass="53092">MAQLSDLSPECVLHICSFLMGHPGEFKSLLYRSSSERQISRKLNKPRTSALNFSRTAKRYHAILYIESFRTVSISCTCGPSAQNLLSFLRLLHSANSSIADSVRRLHLHVGSASWQGASDEDIRCIDPIATSVGIDIWKPVMHGQIMLESLAFFLKSHGYAFCSFLAALLLLKTRKVGQLILSLPRCEDFMTTARVWRWSNVKLSVLQSVATKCPHGSNQGHYMLPDEFGSWLLASAPTFSEWVMQGLYANPPPDNITSLVLQKTGPNKFELVGEVIKQCRNLAKFTFIWPTTDSPDDHACPSQVVRALLCRASTLRTICLDFALSKSRFRMPCQIVSFQRFICLENLWLDVGAFQDAVINIAPNSNGDEQWANSVIRRLPKSLKKLHLSGCPSSFMIDLSWLVEQHSLGQNQVEEIGLTSSGIAALENDQHGPKLVRTYFAVVFVVVVVFAVAVAVAVIVVAGSINLLGSVMCAIFVAG</sequence>
<evidence type="ECO:0000313" key="2">
    <source>
        <dbReference type="EMBL" id="TEA14038.1"/>
    </source>
</evidence>
<comment type="caution">
    <text evidence="2">The sequence shown here is derived from an EMBL/GenBank/DDBJ whole genome shotgun (WGS) entry which is preliminary data.</text>
</comment>
<keyword evidence="1" id="KW-1133">Transmembrane helix</keyword>